<evidence type="ECO:0000313" key="7">
    <source>
        <dbReference type="EMBL" id="KAF2268616.1"/>
    </source>
</evidence>
<dbReference type="SUPFAM" id="SSF51182">
    <property type="entry name" value="RmlC-like cupins"/>
    <property type="match status" value="1"/>
</dbReference>
<evidence type="ECO:0000256" key="4">
    <source>
        <dbReference type="ARBA" id="ARBA00022723"/>
    </source>
</evidence>
<dbReference type="Pfam" id="PF00190">
    <property type="entry name" value="Cupin_1"/>
    <property type="match status" value="1"/>
</dbReference>
<protein>
    <submittedName>
        <fullName evidence="7">RmlC-like cupin</fullName>
    </submittedName>
</protein>
<dbReference type="InterPro" id="IPR014710">
    <property type="entry name" value="RmlC-like_jellyroll"/>
</dbReference>
<evidence type="ECO:0000256" key="1">
    <source>
        <dbReference type="ARBA" id="ARBA00004613"/>
    </source>
</evidence>
<dbReference type="PANTHER" id="PTHR31238">
    <property type="entry name" value="GERMIN-LIKE PROTEIN SUBFAMILY 3 MEMBER 3"/>
    <property type="match status" value="1"/>
</dbReference>
<comment type="similarity">
    <text evidence="2">Belongs to the germin family.</text>
</comment>
<dbReference type="PRINTS" id="PR00325">
    <property type="entry name" value="GERMIN"/>
</dbReference>
<keyword evidence="5" id="KW-0464">Manganese</keyword>
<feature type="non-terminal residue" evidence="7">
    <location>
        <position position="211"/>
    </location>
</feature>
<feature type="domain" description="Cupin type-1" evidence="6">
    <location>
        <begin position="44"/>
        <end position="187"/>
    </location>
</feature>
<dbReference type="SMART" id="SM00835">
    <property type="entry name" value="Cupin_1"/>
    <property type="match status" value="1"/>
</dbReference>
<dbReference type="Proteomes" id="UP000800093">
    <property type="component" value="Unassembled WGS sequence"/>
</dbReference>
<dbReference type="GO" id="GO:0005576">
    <property type="term" value="C:extracellular region"/>
    <property type="evidence" value="ECO:0007669"/>
    <property type="project" value="UniProtKB-SubCell"/>
</dbReference>
<dbReference type="EMBL" id="ML986586">
    <property type="protein sequence ID" value="KAF2268616.1"/>
    <property type="molecule type" value="Genomic_DNA"/>
</dbReference>
<gene>
    <name evidence="7" type="ORF">CC78DRAFT_443010</name>
</gene>
<keyword evidence="4" id="KW-0479">Metal-binding</keyword>
<dbReference type="CDD" id="cd02241">
    <property type="entry name" value="cupin_OxOx"/>
    <property type="match status" value="1"/>
</dbReference>
<accession>A0A9P4N978</accession>
<reference evidence="8" key="1">
    <citation type="journal article" date="2020" name="Stud. Mycol.">
        <title>101 Dothideomycetes genomes: A test case for predicting lifestyles and emergence of pathogens.</title>
        <authorList>
            <person name="Haridas S."/>
            <person name="Albert R."/>
            <person name="Binder M."/>
            <person name="Bloem J."/>
            <person name="LaButti K."/>
            <person name="Salamov A."/>
            <person name="Andreopoulos B."/>
            <person name="Baker S."/>
            <person name="Barry K."/>
            <person name="Bills G."/>
            <person name="Bluhm B."/>
            <person name="Cannon C."/>
            <person name="Castanera R."/>
            <person name="Culley D."/>
            <person name="Daum C."/>
            <person name="Ezra D."/>
            <person name="Gonzalez J."/>
            <person name="Henrissat B."/>
            <person name="Kuo A."/>
            <person name="Liang C."/>
            <person name="Lipzen A."/>
            <person name="Lutzoni F."/>
            <person name="Magnuson J."/>
            <person name="Mondo S."/>
            <person name="Nolan M."/>
            <person name="Ohm R."/>
            <person name="Pangilinan J."/>
            <person name="Park H.-J."/>
            <person name="Ramirez L."/>
            <person name="Alfaro M."/>
            <person name="Sun H."/>
            <person name="Tritt A."/>
            <person name="Yoshinaga Y."/>
            <person name="Zwiers L.-H."/>
            <person name="Turgeon B."/>
            <person name="Goodwin S."/>
            <person name="Spatafora J."/>
            <person name="Crous P."/>
            <person name="Grigoriev I."/>
        </authorList>
    </citation>
    <scope>NUCLEOTIDE SEQUENCE [LARGE SCALE GENOMIC DNA]</scope>
    <source>
        <strain evidence="8">CBS 304.66</strain>
    </source>
</reference>
<dbReference type="AlphaFoldDB" id="A0A9P4N978"/>
<dbReference type="GO" id="GO:0030145">
    <property type="term" value="F:manganese ion binding"/>
    <property type="evidence" value="ECO:0007669"/>
    <property type="project" value="InterPro"/>
</dbReference>
<name>A0A9P4N978_9PLEO</name>
<dbReference type="Gene3D" id="2.60.120.10">
    <property type="entry name" value="Jelly Rolls"/>
    <property type="match status" value="1"/>
</dbReference>
<keyword evidence="8" id="KW-1185">Reference proteome</keyword>
<proteinExistence type="inferred from homology"/>
<dbReference type="OrthoDB" id="1921208at2759"/>
<evidence type="ECO:0000256" key="2">
    <source>
        <dbReference type="ARBA" id="ARBA00007456"/>
    </source>
</evidence>
<dbReference type="InterPro" id="IPR001929">
    <property type="entry name" value="Germin"/>
</dbReference>
<keyword evidence="3" id="KW-0964">Secreted</keyword>
<comment type="caution">
    <text evidence="7">The sequence shown here is derived from an EMBL/GenBank/DDBJ whole genome shotgun (WGS) entry which is preliminary data.</text>
</comment>
<sequence>LPLLLPFTDAVDIPKNRDLNAKLKLAATNLERMALLPSNSDWTFDFNYRIDFNPGSVVNANAATFPALTGLGMTVAMLNLGPCAMLAPHYHPRGTNLVVAISGNTTTYMVAENGANTITTNLKPGMMTIFPDGSLHTMQNNGCDNAILLSALNSEDTGTTNIFNAAFGGIPAGILAAALGDRGLHVQDIGQRIPDVGSGSILGTDECAKRC</sequence>
<feature type="non-terminal residue" evidence="7">
    <location>
        <position position="1"/>
    </location>
</feature>
<dbReference type="InterPro" id="IPR011051">
    <property type="entry name" value="RmlC_Cupin_sf"/>
</dbReference>
<evidence type="ECO:0000256" key="5">
    <source>
        <dbReference type="ARBA" id="ARBA00023211"/>
    </source>
</evidence>
<evidence type="ECO:0000256" key="3">
    <source>
        <dbReference type="ARBA" id="ARBA00022525"/>
    </source>
</evidence>
<evidence type="ECO:0000259" key="6">
    <source>
        <dbReference type="SMART" id="SM00835"/>
    </source>
</evidence>
<comment type="subcellular location">
    <subcellularLocation>
        <location evidence="1">Secreted</location>
    </subcellularLocation>
</comment>
<organism evidence="7 8">
    <name type="scientific">Lojkania enalia</name>
    <dbReference type="NCBI Taxonomy" id="147567"/>
    <lineage>
        <taxon>Eukaryota</taxon>
        <taxon>Fungi</taxon>
        <taxon>Dikarya</taxon>
        <taxon>Ascomycota</taxon>
        <taxon>Pezizomycotina</taxon>
        <taxon>Dothideomycetes</taxon>
        <taxon>Pleosporomycetidae</taxon>
        <taxon>Pleosporales</taxon>
        <taxon>Pleosporales incertae sedis</taxon>
        <taxon>Lojkania</taxon>
    </lineage>
</organism>
<evidence type="ECO:0000313" key="8">
    <source>
        <dbReference type="Proteomes" id="UP000800093"/>
    </source>
</evidence>
<dbReference type="InterPro" id="IPR006045">
    <property type="entry name" value="Cupin_1"/>
</dbReference>